<dbReference type="PANTHER" id="PTHR34236">
    <property type="entry name" value="DIMETHYL SULFOXIDE REDUCTASE TRANSCRIPTIONAL ACTIVATOR"/>
    <property type="match status" value="1"/>
</dbReference>
<proteinExistence type="predicted"/>
<dbReference type="Proteomes" id="UP000766904">
    <property type="component" value="Unassembled WGS sequence"/>
</dbReference>
<evidence type="ECO:0000313" key="4">
    <source>
        <dbReference type="EMBL" id="TYL37905.1"/>
    </source>
</evidence>
<dbReference type="Pfam" id="PF04967">
    <property type="entry name" value="HTH_10"/>
    <property type="match status" value="1"/>
</dbReference>
<dbReference type="AlphaFoldDB" id="A0A8J8Q620"/>
<name>A0A8J8Q620_9EURY</name>
<accession>A0A8J8Q620</accession>
<evidence type="ECO:0000256" key="2">
    <source>
        <dbReference type="ARBA" id="ARBA00023163"/>
    </source>
</evidence>
<dbReference type="InterPro" id="IPR007050">
    <property type="entry name" value="HTH_bacterioopsin"/>
</dbReference>
<feature type="domain" description="HTH bat-type" evidence="3">
    <location>
        <begin position="155"/>
        <end position="206"/>
    </location>
</feature>
<dbReference type="InterPro" id="IPR036388">
    <property type="entry name" value="WH-like_DNA-bd_sf"/>
</dbReference>
<keyword evidence="2" id="KW-0804">Transcription</keyword>
<keyword evidence="5" id="KW-1185">Reference proteome</keyword>
<dbReference type="Gene3D" id="1.10.10.10">
    <property type="entry name" value="Winged helix-like DNA-binding domain superfamily/Winged helix DNA-binding domain"/>
    <property type="match status" value="1"/>
</dbReference>
<dbReference type="SUPFAM" id="SSF88659">
    <property type="entry name" value="Sigma3 and sigma4 domains of RNA polymerase sigma factors"/>
    <property type="match status" value="1"/>
</dbReference>
<dbReference type="InterPro" id="IPR013324">
    <property type="entry name" value="RNA_pol_sigma_r3/r4-like"/>
</dbReference>
<protein>
    <submittedName>
        <fullName evidence="4">Bacterio-opsin activator</fullName>
    </submittedName>
</protein>
<comment type="caution">
    <text evidence="4">The sequence shown here is derived from an EMBL/GenBank/DDBJ whole genome shotgun (WGS) entry which is preliminary data.</text>
</comment>
<organism evidence="4 5">
    <name type="scientific">Natronococcus pandeyae</name>
    <dbReference type="NCBI Taxonomy" id="2055836"/>
    <lineage>
        <taxon>Archaea</taxon>
        <taxon>Methanobacteriati</taxon>
        <taxon>Methanobacteriota</taxon>
        <taxon>Stenosarchaea group</taxon>
        <taxon>Halobacteria</taxon>
        <taxon>Halobacteriales</taxon>
        <taxon>Natrialbaceae</taxon>
        <taxon>Natronococcus</taxon>
    </lineage>
</organism>
<evidence type="ECO:0000256" key="1">
    <source>
        <dbReference type="ARBA" id="ARBA00023015"/>
    </source>
</evidence>
<reference evidence="4" key="1">
    <citation type="submission" date="2017-11" db="EMBL/GenBank/DDBJ databases">
        <authorList>
            <person name="Kajale S.C."/>
            <person name="Sharma A."/>
        </authorList>
    </citation>
    <scope>NUCLEOTIDE SEQUENCE</scope>
    <source>
        <strain evidence="4">LS1_42</strain>
    </source>
</reference>
<gene>
    <name evidence="4" type="ORF">CV102_14350</name>
</gene>
<sequence>MREAIITLSDSELEAVGFGGLVSLVRDAGVREIQMLEDEGYTCVPQVEVEARLDEDALETFECVDRWELVTEKSNTYVYLFELTATGLPPEIDDDFDELIGTCSPTVSDRGMLLSFVGSQEAIRNVLRHYEAAGTAPALQKLAEYEGDRNSLDALTDRQFEVIRTAYEMGFYEIPREASTEDVAAALDLNTATVSEHLQRAERNLLTQQLTA</sequence>
<dbReference type="RefSeq" id="WP_148858678.1">
    <property type="nucleotide sequence ID" value="NZ_PHNJ01000007.1"/>
</dbReference>
<dbReference type="PANTHER" id="PTHR34236:SF1">
    <property type="entry name" value="DIMETHYL SULFOXIDE REDUCTASE TRANSCRIPTIONAL ACTIVATOR"/>
    <property type="match status" value="1"/>
</dbReference>
<evidence type="ECO:0000259" key="3">
    <source>
        <dbReference type="Pfam" id="PF04967"/>
    </source>
</evidence>
<dbReference type="OrthoDB" id="27447at2157"/>
<dbReference type="EMBL" id="PHNJ01000007">
    <property type="protein sequence ID" value="TYL37905.1"/>
    <property type="molecule type" value="Genomic_DNA"/>
</dbReference>
<keyword evidence="1" id="KW-0805">Transcription regulation</keyword>
<evidence type="ECO:0000313" key="5">
    <source>
        <dbReference type="Proteomes" id="UP000766904"/>
    </source>
</evidence>